<feature type="region of interest" description="Disordered" evidence="1">
    <location>
        <begin position="34"/>
        <end position="130"/>
    </location>
</feature>
<dbReference type="RefSeq" id="WP_149172295.1">
    <property type="nucleotide sequence ID" value="NZ_VTOY01000017.1"/>
</dbReference>
<protein>
    <submittedName>
        <fullName evidence="2">Uncharacterized protein</fullName>
    </submittedName>
</protein>
<dbReference type="Proteomes" id="UP000323646">
    <property type="component" value="Unassembled WGS sequence"/>
</dbReference>
<evidence type="ECO:0000313" key="3">
    <source>
        <dbReference type="Proteomes" id="UP000323646"/>
    </source>
</evidence>
<evidence type="ECO:0000256" key="1">
    <source>
        <dbReference type="SAM" id="MobiDB-lite"/>
    </source>
</evidence>
<sequence>MTRLLELFMRYKAIMVLMFLLIIGGVAFYLGQSSASPVEDEGSPKVQQEEHISKNQADNKADKSSDEAAAKANAKTEADIEKMAKQLDEHKKEIEEDNTNGTVENGTVKMAPPKFSAPKDLKTRQADFKD</sequence>
<evidence type="ECO:0000313" key="2">
    <source>
        <dbReference type="EMBL" id="TYZ20074.1"/>
    </source>
</evidence>
<gene>
    <name evidence="2" type="ORF">FZ040_12460</name>
</gene>
<comment type="caution">
    <text evidence="2">The sequence shown here is derived from an EMBL/GenBank/DDBJ whole genome shotgun (WGS) entry which is preliminary data.</text>
</comment>
<keyword evidence="3" id="KW-1185">Reference proteome</keyword>
<accession>A0A5D6W041</accession>
<feature type="compositionally biased region" description="Basic and acidic residues" evidence="1">
    <location>
        <begin position="47"/>
        <end position="94"/>
    </location>
</feature>
<feature type="compositionally biased region" description="Basic and acidic residues" evidence="1">
    <location>
        <begin position="117"/>
        <end position="130"/>
    </location>
</feature>
<reference evidence="2 3" key="1">
    <citation type="submission" date="2019-08" db="EMBL/GenBank/DDBJ databases">
        <title>Selenomonas sp. mPRGC5 and Selenomonas sp. mPRGC8 isolated from ruminal fluid of dairy goat (Capra hircus).</title>
        <authorList>
            <person name="Poothong S."/>
            <person name="Nuengjamnong C."/>
            <person name="Tanasupawat S."/>
        </authorList>
    </citation>
    <scope>NUCLEOTIDE SEQUENCE [LARGE SCALE GENOMIC DNA]</scope>
    <source>
        <strain evidence="3">mPRGC5</strain>
    </source>
</reference>
<dbReference type="AlphaFoldDB" id="A0A5D6W041"/>
<proteinExistence type="predicted"/>
<organism evidence="2 3">
    <name type="scientific">Selenomonas ruminis</name>
    <dbReference type="NCBI Taxonomy" id="2593411"/>
    <lineage>
        <taxon>Bacteria</taxon>
        <taxon>Bacillati</taxon>
        <taxon>Bacillota</taxon>
        <taxon>Negativicutes</taxon>
        <taxon>Selenomonadales</taxon>
        <taxon>Selenomonadaceae</taxon>
        <taxon>Selenomonas</taxon>
    </lineage>
</organism>
<dbReference type="EMBL" id="VTOY01000017">
    <property type="protein sequence ID" value="TYZ20074.1"/>
    <property type="molecule type" value="Genomic_DNA"/>
</dbReference>
<name>A0A5D6W041_9FIRM</name>
<dbReference type="OrthoDB" id="9553521at2"/>